<evidence type="ECO:0000313" key="2">
    <source>
        <dbReference type="Proteomes" id="UP000814128"/>
    </source>
</evidence>
<protein>
    <submittedName>
        <fullName evidence="1">Uncharacterized protein</fullName>
    </submittedName>
</protein>
<comment type="caution">
    <text evidence="1">The sequence shown here is derived from an EMBL/GenBank/DDBJ whole genome shotgun (WGS) entry which is preliminary data.</text>
</comment>
<dbReference type="EMBL" id="MU273645">
    <property type="protein sequence ID" value="KAI0029996.1"/>
    <property type="molecule type" value="Genomic_DNA"/>
</dbReference>
<reference evidence="1" key="1">
    <citation type="submission" date="2021-02" db="EMBL/GenBank/DDBJ databases">
        <authorList>
            <consortium name="DOE Joint Genome Institute"/>
            <person name="Ahrendt S."/>
            <person name="Looney B.P."/>
            <person name="Miyauchi S."/>
            <person name="Morin E."/>
            <person name="Drula E."/>
            <person name="Courty P.E."/>
            <person name="Chicoki N."/>
            <person name="Fauchery L."/>
            <person name="Kohler A."/>
            <person name="Kuo A."/>
            <person name="Labutti K."/>
            <person name="Pangilinan J."/>
            <person name="Lipzen A."/>
            <person name="Riley R."/>
            <person name="Andreopoulos W."/>
            <person name="He G."/>
            <person name="Johnson J."/>
            <person name="Barry K.W."/>
            <person name="Grigoriev I.V."/>
            <person name="Nagy L."/>
            <person name="Hibbett D."/>
            <person name="Henrissat B."/>
            <person name="Matheny P.B."/>
            <person name="Labbe J."/>
            <person name="Martin F."/>
        </authorList>
    </citation>
    <scope>NUCLEOTIDE SEQUENCE</scope>
    <source>
        <strain evidence="1">EC-137</strain>
    </source>
</reference>
<name>A0ACB8QDV7_9AGAM</name>
<reference evidence="1" key="2">
    <citation type="journal article" date="2022" name="New Phytol.">
        <title>Evolutionary transition to the ectomycorrhizal habit in the genomes of a hyperdiverse lineage of mushroom-forming fungi.</title>
        <authorList>
            <person name="Looney B."/>
            <person name="Miyauchi S."/>
            <person name="Morin E."/>
            <person name="Drula E."/>
            <person name="Courty P.E."/>
            <person name="Kohler A."/>
            <person name="Kuo A."/>
            <person name="LaButti K."/>
            <person name="Pangilinan J."/>
            <person name="Lipzen A."/>
            <person name="Riley R."/>
            <person name="Andreopoulos W."/>
            <person name="He G."/>
            <person name="Johnson J."/>
            <person name="Nolan M."/>
            <person name="Tritt A."/>
            <person name="Barry K.W."/>
            <person name="Grigoriev I.V."/>
            <person name="Nagy L.G."/>
            <person name="Hibbett D."/>
            <person name="Henrissat B."/>
            <person name="Matheny P.B."/>
            <person name="Labbe J."/>
            <person name="Martin F.M."/>
        </authorList>
    </citation>
    <scope>NUCLEOTIDE SEQUENCE</scope>
    <source>
        <strain evidence="1">EC-137</strain>
    </source>
</reference>
<proteinExistence type="predicted"/>
<dbReference type="Proteomes" id="UP000814128">
    <property type="component" value="Unassembled WGS sequence"/>
</dbReference>
<gene>
    <name evidence="1" type="ORF">K488DRAFT_72539</name>
</gene>
<organism evidence="1 2">
    <name type="scientific">Vararia minispora EC-137</name>
    <dbReference type="NCBI Taxonomy" id="1314806"/>
    <lineage>
        <taxon>Eukaryota</taxon>
        <taxon>Fungi</taxon>
        <taxon>Dikarya</taxon>
        <taxon>Basidiomycota</taxon>
        <taxon>Agaricomycotina</taxon>
        <taxon>Agaricomycetes</taxon>
        <taxon>Russulales</taxon>
        <taxon>Lachnocladiaceae</taxon>
        <taxon>Vararia</taxon>
    </lineage>
</organism>
<accession>A0ACB8QDV7</accession>
<evidence type="ECO:0000313" key="1">
    <source>
        <dbReference type="EMBL" id="KAI0029996.1"/>
    </source>
</evidence>
<sequence length="825" mass="92537">MSTAPRFHPQALPFELLEAILEAVGAEADLQSLSLTCSAFRITITSDHLPRIVVVSLYDYEYFERVVQNPALAYPVRELVILDDPLALPYEFSYGRRRDRRCEEHEATQMRIKLDNSAVRMIELAVGKMRRLRRFSLLAASRQTAQTSPSLDAFLAAICTNVPAVTEIHADVSPRWAKCNFPTFCTNARDMRVLDVGAEWHMFSVADWPAFCDLLACSPGLETLTIPNFFDREASAMPDAPVPRIPLPPLPYLKYLCVQAFSGQGIITRILEFLDDHPSLEEIRWHPCLIRGYPCPRLPPRLRSICDKSGASNTFLKLLLKSVPRASLHVEKLECGVESTGLSSFTAFDPTSLRVLRLWSLDSFTTLTELAKMFPDIEELFLPPNGTNQRLPVGFPTRVWRAARSLSNKRIAHLPSVNAVCALFPHLRVLSGTAFGARASFGLPRCETPRYAAKAAPSTDARNKLLKKFARVRKRWPWLEELDGWGVQEEGDPVWFFDSSTRLHRGTSPEAIICNTLSCTVVSLYAPLLFPPSTVPSTPYFDFPRLPAHCIELPDMATLPLYMLIGTFSIVKLMFEAVESRNDLLSLSTTCSAFLDAIIPNYLPRTATVSLYDRQYFENIIRNPALACRIRELVILDDPLAQSYEYPYGYRRDRGREESEAAKMRDELEGAAIKTIELAVGTMRRLRRFSLLAQSRQATQGHLHLDDLLAAVCAKVPTVAEIHADVGPHWVKHSFSKLVIPSFLKNDGFVLPDIMLPRVPLPPLPHLRHFSIELLSDRGIIARMLEFLDGHPSLEETGPYPLVSQHAYGAPGAGLPANAGRICRL</sequence>
<keyword evidence="2" id="KW-1185">Reference proteome</keyword>